<keyword evidence="2" id="KW-1185">Reference proteome</keyword>
<reference evidence="1 2" key="1">
    <citation type="journal article" date="2019" name="bioRxiv">
        <title>Genomics, evolutionary history and diagnostics of the Alternaria alternata species group including apple and Asian pear pathotypes.</title>
        <authorList>
            <person name="Armitage A.D."/>
            <person name="Cockerton H.M."/>
            <person name="Sreenivasaprasad S."/>
            <person name="Woodhall J.W."/>
            <person name="Lane C.R."/>
            <person name="Harrison R.J."/>
            <person name="Clarkson J.P."/>
        </authorList>
    </citation>
    <scope>NUCLEOTIDE SEQUENCE [LARGE SCALE GENOMIC DNA]</scope>
    <source>
        <strain evidence="1 2">FERA 650</strain>
    </source>
</reference>
<evidence type="ECO:0000313" key="1">
    <source>
        <dbReference type="EMBL" id="KAB2109341.1"/>
    </source>
</evidence>
<accession>A0ACB6FXY7</accession>
<dbReference type="EMBL" id="PDWZ02000001">
    <property type="protein sequence ID" value="KAB2109341.1"/>
    <property type="molecule type" value="Genomic_DNA"/>
</dbReference>
<organism evidence="1 2">
    <name type="scientific">Alternaria gaisen</name>
    <dbReference type="NCBI Taxonomy" id="167740"/>
    <lineage>
        <taxon>Eukaryota</taxon>
        <taxon>Fungi</taxon>
        <taxon>Dikarya</taxon>
        <taxon>Ascomycota</taxon>
        <taxon>Pezizomycotina</taxon>
        <taxon>Dothideomycetes</taxon>
        <taxon>Pleosporomycetidae</taxon>
        <taxon>Pleosporales</taxon>
        <taxon>Pleosporineae</taxon>
        <taxon>Pleosporaceae</taxon>
        <taxon>Alternaria</taxon>
        <taxon>Alternaria sect. Alternaria</taxon>
    </lineage>
</organism>
<protein>
    <submittedName>
        <fullName evidence="1">Uncharacterized protein</fullName>
    </submittedName>
</protein>
<sequence length="203" mass="22478">MLQLSDSAVCLPDPRLDRIVALAVASRLCEALCTPSPPLPTNNEPWLSQTPSNTLEFESQSTLIRNKYKREQGSSPTSVPSAIKHYAKGGAILSHKLSLAQKRIRELEAAAEATTQRKSHKRKRIQEGGSLLVEEGQRLVALREFGARSDGKKGKKRVHAEGGEPSQRRCGRCGEGGYNARTCKNEVEEVSKEYYSLFCLIQR</sequence>
<proteinExistence type="predicted"/>
<evidence type="ECO:0000313" key="2">
    <source>
        <dbReference type="Proteomes" id="UP000293547"/>
    </source>
</evidence>
<comment type="caution">
    <text evidence="1">The sequence shown here is derived from an EMBL/GenBank/DDBJ whole genome shotgun (WGS) entry which is preliminary data.</text>
</comment>
<dbReference type="Proteomes" id="UP000293547">
    <property type="component" value="Unassembled WGS sequence"/>
</dbReference>
<name>A0ACB6FXY7_9PLEO</name>
<gene>
    <name evidence="1" type="ORF">AG0111_0g1378</name>
</gene>